<dbReference type="NCBIfam" id="TIGR02532">
    <property type="entry name" value="IV_pilin_GFxxxE"/>
    <property type="match status" value="1"/>
</dbReference>
<dbReference type="Pfam" id="PF05345">
    <property type="entry name" value="He_PIG"/>
    <property type="match status" value="3"/>
</dbReference>
<comment type="caution">
    <text evidence="1">The sequence shown here is derived from an EMBL/GenBank/DDBJ whole genome shotgun (WGS) entry which is preliminary data.</text>
</comment>
<dbReference type="Gene3D" id="2.60.40.10">
    <property type="entry name" value="Immunoglobulins"/>
    <property type="match status" value="4"/>
</dbReference>
<evidence type="ECO:0000313" key="1">
    <source>
        <dbReference type="EMBL" id="MDI6097330.1"/>
    </source>
</evidence>
<sequence length="605" mass="62149">MLAAPAGRHGVHPALGADPRDVTDHGFTLIEVLVSLALIGTMMTALVPFLVRSVTVAEEERTRQVAVQLATDAIERASAVTGAAALTGRGYAAAKAQWDAVYAPAATAYADAVRPYLATMSLGNPASVSAAAKASWFAWDLQLSGSSTAGATAGLPTAPVDVLLGGVTYRQNWYLGICRQQLGSSGPCVSPDGPDPSPARADVPFLRVVVAVTWPGRTCPGNVCTYVTSTLTSITEDPVFNLNRPSPIAQGPGAQTSYAGLAISGLQLTATGGQPALTWAFTGLPPGLSGSAGGLVTGTPADPGTTRKYTVTATVTDQLGRNSTATFDWTIIPPPVVAKPADQMTRAGTAASLPMTVTGGAGPIAWSATGLPAGLSIDVSTGVISGTPTASSPLTSSVTVTATDAVGRASTVTFKWSVLVFTVPALAPRTDSVRDLVSFFVPAPTGGKAPYTYRMVDFPGEGSGEISINPSTGEISGKVWYGNRYFTTVYVKDATGAETSTTFLWNVLVPKSGDLSISIPDPANPDQTSRVGQAVTLSGYAPTGSNSSFAWSAKGLPPGLGITTQNNRGVITGSPTTPGTYRVTLHCQDSNYLKATVMFDWTVTP</sequence>
<dbReference type="InterPro" id="IPR015919">
    <property type="entry name" value="Cadherin-like_sf"/>
</dbReference>
<keyword evidence="2" id="KW-1185">Reference proteome</keyword>
<accession>A0ABT6WC67</accession>
<dbReference type="RefSeq" id="WP_282756680.1">
    <property type="nucleotide sequence ID" value="NZ_JASCTH010000001.1"/>
</dbReference>
<dbReference type="InterPro" id="IPR045584">
    <property type="entry name" value="Pilin-like"/>
</dbReference>
<name>A0ABT6WC67_9ACTN</name>
<dbReference type="Proteomes" id="UP001241758">
    <property type="component" value="Unassembled WGS sequence"/>
</dbReference>
<proteinExistence type="predicted"/>
<dbReference type="InterPro" id="IPR012902">
    <property type="entry name" value="N_methyl_site"/>
</dbReference>
<reference evidence="1 2" key="1">
    <citation type="submission" date="2023-05" db="EMBL/GenBank/DDBJ databases">
        <title>Actinoplanes sp. NEAU-A12 genome sequencing.</title>
        <authorList>
            <person name="Wang Z.-S."/>
        </authorList>
    </citation>
    <scope>NUCLEOTIDE SEQUENCE [LARGE SCALE GENOMIC DNA]</scope>
    <source>
        <strain evidence="1 2">NEAU-A12</strain>
    </source>
</reference>
<gene>
    <name evidence="1" type="ORF">QLQ12_01735</name>
</gene>
<dbReference type="EMBL" id="JASCTH010000001">
    <property type="protein sequence ID" value="MDI6097330.1"/>
    <property type="molecule type" value="Genomic_DNA"/>
</dbReference>
<dbReference type="InterPro" id="IPR013783">
    <property type="entry name" value="Ig-like_fold"/>
</dbReference>
<organism evidence="1 2">
    <name type="scientific">Actinoplanes sandaracinus</name>
    <dbReference type="NCBI Taxonomy" id="3045177"/>
    <lineage>
        <taxon>Bacteria</taxon>
        <taxon>Bacillati</taxon>
        <taxon>Actinomycetota</taxon>
        <taxon>Actinomycetes</taxon>
        <taxon>Micromonosporales</taxon>
        <taxon>Micromonosporaceae</taxon>
        <taxon>Actinoplanes</taxon>
    </lineage>
</organism>
<dbReference type="Pfam" id="PF07963">
    <property type="entry name" value="N_methyl"/>
    <property type="match status" value="1"/>
</dbReference>
<dbReference type="PROSITE" id="PS00409">
    <property type="entry name" value="PROKAR_NTER_METHYL"/>
    <property type="match status" value="1"/>
</dbReference>
<dbReference type="SUPFAM" id="SSF54523">
    <property type="entry name" value="Pili subunits"/>
    <property type="match status" value="1"/>
</dbReference>
<dbReference type="SUPFAM" id="SSF49313">
    <property type="entry name" value="Cadherin-like"/>
    <property type="match status" value="2"/>
</dbReference>
<evidence type="ECO:0000313" key="2">
    <source>
        <dbReference type="Proteomes" id="UP001241758"/>
    </source>
</evidence>
<protein>
    <submittedName>
        <fullName evidence="1">Ig domain-containing protein</fullName>
    </submittedName>
</protein>